<dbReference type="GeneID" id="37616985"/>
<accession>A0A1D8QLE4</accession>
<evidence type="ECO:0000313" key="2">
    <source>
        <dbReference type="Proteomes" id="UP000232707"/>
    </source>
</evidence>
<keyword evidence="2" id="KW-1185">Reference proteome</keyword>
<name>A0A1D8QLE4_GVTN</name>
<dbReference type="RefSeq" id="YP_009506180.1">
    <property type="nucleotide sequence ID" value="NC_038375.1"/>
</dbReference>
<reference evidence="1 2" key="1">
    <citation type="submission" date="2016-02" db="EMBL/GenBank/DDBJ databases">
        <title>Genome sequence of a new Betabaculovirus TnGV isolated from the cabagge looper Trichoplusia ni (Lepidoptera: Noctuidae).</title>
        <authorList>
            <person name="Del Rincon-Castro M.C."/>
            <person name="Bivian-Hernandez Mdl.A."/>
            <person name="Lopez-Tlacomulco J.J."/>
            <person name="Ibarra J.E."/>
        </authorList>
    </citation>
    <scope>NUCLEOTIDE SEQUENCE [LARGE SCALE GENOMIC DNA]</scope>
    <source>
        <strain evidence="1">LBIV-12</strain>
    </source>
</reference>
<evidence type="ECO:0000313" key="1">
    <source>
        <dbReference type="EMBL" id="AOW41448.1"/>
    </source>
</evidence>
<sequence>MDGYNYVPDGAQRHHEIEKVHKEILQQHKYLEGQINALRTNMKAYCGTPTCNAMHDVARMNHTNVHDLSPYRKPFNNTYNSNVYVPPAILPAAPLYQFENRNPYNYKQFNTNYYKRPSHYALR</sequence>
<dbReference type="KEGG" id="vg:37616985"/>
<organism evidence="1 2">
    <name type="scientific">Trichoplusia ni granulovirus LBIV-12</name>
    <dbReference type="NCBI Taxonomy" id="1916701"/>
    <lineage>
        <taxon>Viruses</taxon>
        <taxon>Viruses incertae sedis</taxon>
        <taxon>Naldaviricetes</taxon>
        <taxon>Lefavirales</taxon>
        <taxon>Baculoviridae</taxon>
        <taxon>Betabaculovirus</taxon>
        <taxon>Betabaculovirus trini</taxon>
    </lineage>
</organism>
<dbReference type="Proteomes" id="UP000232707">
    <property type="component" value="Segment"/>
</dbReference>
<proteinExistence type="predicted"/>
<protein>
    <submittedName>
        <fullName evidence="1">Uncharacterized protein</fullName>
    </submittedName>
</protein>
<dbReference type="EMBL" id="KU752557">
    <property type="protein sequence ID" value="AOW41448.1"/>
    <property type="molecule type" value="Genomic_DNA"/>
</dbReference>